<comment type="subcellular location">
    <subcellularLocation>
        <location evidence="2">Cytoplasm</location>
    </subcellularLocation>
    <subcellularLocation>
        <location evidence="1">Nucleus</location>
    </subcellularLocation>
</comment>
<dbReference type="InterPro" id="IPR039198">
    <property type="entry name" value="Srl3/Whi5"/>
</dbReference>
<dbReference type="Pfam" id="PF08528">
    <property type="entry name" value="Whi5"/>
    <property type="match status" value="1"/>
</dbReference>
<dbReference type="GO" id="GO:0005737">
    <property type="term" value="C:cytoplasm"/>
    <property type="evidence" value="ECO:0007669"/>
    <property type="project" value="UniProtKB-SubCell"/>
</dbReference>
<dbReference type="PANTHER" id="PTHR28246:SF1">
    <property type="entry name" value="G1-SPECIFIC TRANSCRIPTIONAL REPRESSOR WHI5-RELATED"/>
    <property type="match status" value="1"/>
</dbReference>
<keyword evidence="8" id="KW-0539">Nucleus</keyword>
<feature type="compositionally biased region" description="Low complexity" evidence="10">
    <location>
        <begin position="267"/>
        <end position="316"/>
    </location>
</feature>
<evidence type="ECO:0000256" key="9">
    <source>
        <dbReference type="SAM" id="Coils"/>
    </source>
</evidence>
<evidence type="ECO:0000256" key="7">
    <source>
        <dbReference type="ARBA" id="ARBA00023163"/>
    </source>
</evidence>
<evidence type="ECO:0000256" key="2">
    <source>
        <dbReference type="ARBA" id="ARBA00004496"/>
    </source>
</evidence>
<feature type="compositionally biased region" description="Low complexity" evidence="10">
    <location>
        <begin position="525"/>
        <end position="539"/>
    </location>
</feature>
<organism evidence="11 12">
    <name type="scientific">Hymenoscyphus albidus</name>
    <dbReference type="NCBI Taxonomy" id="595503"/>
    <lineage>
        <taxon>Eukaryota</taxon>
        <taxon>Fungi</taxon>
        <taxon>Dikarya</taxon>
        <taxon>Ascomycota</taxon>
        <taxon>Pezizomycotina</taxon>
        <taxon>Leotiomycetes</taxon>
        <taxon>Helotiales</taxon>
        <taxon>Helotiaceae</taxon>
        <taxon>Hymenoscyphus</taxon>
    </lineage>
</organism>
<feature type="compositionally biased region" description="Basic and acidic residues" evidence="10">
    <location>
        <begin position="643"/>
        <end position="656"/>
    </location>
</feature>
<comment type="similarity">
    <text evidence="3">Belongs to the WHI5/NRM1 family.</text>
</comment>
<dbReference type="GO" id="GO:0000082">
    <property type="term" value="P:G1/S transition of mitotic cell cycle"/>
    <property type="evidence" value="ECO:0007669"/>
    <property type="project" value="InterPro"/>
</dbReference>
<dbReference type="GO" id="GO:0033309">
    <property type="term" value="C:SBF transcription complex"/>
    <property type="evidence" value="ECO:0007669"/>
    <property type="project" value="TreeGrafter"/>
</dbReference>
<dbReference type="GO" id="GO:0003712">
    <property type="term" value="F:transcription coregulator activity"/>
    <property type="evidence" value="ECO:0007669"/>
    <property type="project" value="TreeGrafter"/>
</dbReference>
<evidence type="ECO:0000256" key="1">
    <source>
        <dbReference type="ARBA" id="ARBA00004123"/>
    </source>
</evidence>
<feature type="compositionally biased region" description="Low complexity" evidence="10">
    <location>
        <begin position="582"/>
        <end position="593"/>
    </location>
</feature>
<evidence type="ECO:0000256" key="6">
    <source>
        <dbReference type="ARBA" id="ARBA00023015"/>
    </source>
</evidence>
<gene>
    <name evidence="11" type="ORF">HYALB_00002998</name>
</gene>
<keyword evidence="5" id="KW-0678">Repressor</keyword>
<name>A0A9N9M4F8_9HELO</name>
<keyword evidence="12" id="KW-1185">Reference proteome</keyword>
<dbReference type="OrthoDB" id="2359117at2759"/>
<evidence type="ECO:0000256" key="4">
    <source>
        <dbReference type="ARBA" id="ARBA00022490"/>
    </source>
</evidence>
<evidence type="ECO:0000256" key="10">
    <source>
        <dbReference type="SAM" id="MobiDB-lite"/>
    </source>
</evidence>
<dbReference type="AlphaFoldDB" id="A0A9N9M4F8"/>
<comment type="caution">
    <text evidence="11">The sequence shown here is derived from an EMBL/GenBank/DDBJ whole genome shotgun (WGS) entry which is preliminary data.</text>
</comment>
<protein>
    <submittedName>
        <fullName evidence="11">Uncharacterized protein</fullName>
    </submittedName>
</protein>
<keyword evidence="9" id="KW-0175">Coiled coil</keyword>
<keyword evidence="4" id="KW-0963">Cytoplasm</keyword>
<reference evidence="11" key="1">
    <citation type="submission" date="2021-07" db="EMBL/GenBank/DDBJ databases">
        <authorList>
            <person name="Durling M."/>
        </authorList>
    </citation>
    <scope>NUCLEOTIDE SEQUENCE</scope>
</reference>
<feature type="compositionally biased region" description="Low complexity" evidence="10">
    <location>
        <begin position="358"/>
        <end position="372"/>
    </location>
</feature>
<feature type="compositionally biased region" description="Low complexity" evidence="10">
    <location>
        <begin position="615"/>
        <end position="630"/>
    </location>
</feature>
<dbReference type="InterPro" id="IPR013734">
    <property type="entry name" value="TF_Nrm1/Whi5"/>
</dbReference>
<feature type="compositionally biased region" description="Acidic residues" evidence="10">
    <location>
        <begin position="657"/>
        <end position="667"/>
    </location>
</feature>
<proteinExistence type="inferred from homology"/>
<evidence type="ECO:0000256" key="3">
    <source>
        <dbReference type="ARBA" id="ARBA00006922"/>
    </source>
</evidence>
<keyword evidence="7" id="KW-0804">Transcription</keyword>
<evidence type="ECO:0000256" key="8">
    <source>
        <dbReference type="ARBA" id="ARBA00023242"/>
    </source>
</evidence>
<feature type="coiled-coil region" evidence="9">
    <location>
        <begin position="98"/>
        <end position="129"/>
    </location>
</feature>
<evidence type="ECO:0000256" key="5">
    <source>
        <dbReference type="ARBA" id="ARBA00022491"/>
    </source>
</evidence>
<dbReference type="PANTHER" id="PTHR28246">
    <property type="entry name" value="G1-SPECIFIC TRANSCRIPTIONAL REPRESSOR WHI5-RELATED"/>
    <property type="match status" value="1"/>
</dbReference>
<accession>A0A9N9M4F8</accession>
<feature type="region of interest" description="Disordered" evidence="10">
    <location>
        <begin position="479"/>
        <end position="686"/>
    </location>
</feature>
<keyword evidence="6" id="KW-0805">Transcription regulation</keyword>
<feature type="region of interest" description="Disordered" evidence="10">
    <location>
        <begin position="253"/>
        <end position="372"/>
    </location>
</feature>
<sequence>MPSISSTYLLPAIILNPAFILHLINTFVSHYMPPPPTASRSPHPTFERLGPLPGSTPYLDMHDNDQLCWGYTILMVLVQVVAFGRVQDNRSAKKIAKAAKIEKSRKEKLEKAQAERKEVMSKLNEIMGKVDSKTDCPTLINISENGNPLTAHNSEHLNGLDATREAIYGSATEWKRLGLMAERELAVPARTETTLSASHRREETGGIAKQNATGIDMKASKLDNTLVRTAHDAQGLLQKYSGIDRVGSAIGKGFHKEDQNNAHTNPQSNSSDNSQSTIASPPTSSSEGFSSQTTNQDGPLSQLSQLSQLAAQQQPLTNATRPTLSISPTAGQKRTADGQIKENISNSPMSPRPRGHSRNTSAVSNLSSSSNRLGQLSAELRTRLSYAMVKVHNGWQSNSIGEVESLASQAASPTSSSSTLHGRRNLVTSPRTAIASIQGQSGSGSNSSSQQTVDFDLYSANGQPTRTYESFWRDHSVAHNPSPRHYQVSPPSRSLAPPADIRPTPTSRRSGTPKFSKPPTIPGHNSNSSLLSNTPLTPNRDMREGPRIHTPTQKTLQEQDAIETLLFMSSPGNSGNMAHTFPPRSQASPQQSPLRTEFSHQTRPAHGKKVGFDVTATSESAASSEASGGAQYRRRGTGGSGKTTREREAAIDRLLEEMGDSSSDEEERLVLNKYSSPRRSIATAGR</sequence>
<feature type="compositionally biased region" description="Polar residues" evidence="10">
    <location>
        <begin position="317"/>
        <end position="332"/>
    </location>
</feature>
<evidence type="ECO:0000313" key="11">
    <source>
        <dbReference type="EMBL" id="CAG8984056.1"/>
    </source>
</evidence>
<dbReference type="Proteomes" id="UP000701801">
    <property type="component" value="Unassembled WGS sequence"/>
</dbReference>
<evidence type="ECO:0000313" key="12">
    <source>
        <dbReference type="Proteomes" id="UP000701801"/>
    </source>
</evidence>
<dbReference type="EMBL" id="CAJVRM010000749">
    <property type="protein sequence ID" value="CAG8984056.1"/>
    <property type="molecule type" value="Genomic_DNA"/>
</dbReference>